<feature type="compositionally biased region" description="Polar residues" evidence="3">
    <location>
        <begin position="718"/>
        <end position="733"/>
    </location>
</feature>
<accession>A0A9W8DNI4</accession>
<keyword evidence="1 2" id="KW-0344">Guanine-nucleotide releasing factor</keyword>
<feature type="domain" description="Ras-GEF" evidence="4">
    <location>
        <begin position="1167"/>
        <end position="1636"/>
    </location>
</feature>
<feature type="compositionally biased region" description="Low complexity" evidence="3">
    <location>
        <begin position="640"/>
        <end position="656"/>
    </location>
</feature>
<keyword evidence="7" id="KW-1185">Reference proteome</keyword>
<feature type="region of interest" description="Disordered" evidence="3">
    <location>
        <begin position="1069"/>
        <end position="1099"/>
    </location>
</feature>
<feature type="compositionally biased region" description="Polar residues" evidence="3">
    <location>
        <begin position="391"/>
        <end position="402"/>
    </location>
</feature>
<organism evidence="6 7">
    <name type="scientific">Mycoemilia scoparia</name>
    <dbReference type="NCBI Taxonomy" id="417184"/>
    <lineage>
        <taxon>Eukaryota</taxon>
        <taxon>Fungi</taxon>
        <taxon>Fungi incertae sedis</taxon>
        <taxon>Zoopagomycota</taxon>
        <taxon>Kickxellomycotina</taxon>
        <taxon>Kickxellomycetes</taxon>
        <taxon>Kickxellales</taxon>
        <taxon>Kickxellaceae</taxon>
        <taxon>Mycoemilia</taxon>
    </lineage>
</organism>
<feature type="compositionally biased region" description="Basic and acidic residues" evidence="3">
    <location>
        <begin position="502"/>
        <end position="512"/>
    </location>
</feature>
<feature type="region of interest" description="Disordered" evidence="3">
    <location>
        <begin position="345"/>
        <end position="525"/>
    </location>
</feature>
<evidence type="ECO:0000256" key="2">
    <source>
        <dbReference type="PROSITE-ProRule" id="PRU00168"/>
    </source>
</evidence>
<feature type="compositionally biased region" description="Polar residues" evidence="3">
    <location>
        <begin position="1076"/>
        <end position="1099"/>
    </location>
</feature>
<dbReference type="EMBL" id="JANBPU010000116">
    <property type="protein sequence ID" value="KAJ1916077.1"/>
    <property type="molecule type" value="Genomic_DNA"/>
</dbReference>
<dbReference type="InterPro" id="IPR008937">
    <property type="entry name" value="Ras-like_GEF"/>
</dbReference>
<dbReference type="SUPFAM" id="SSF48366">
    <property type="entry name" value="Ras GEF"/>
    <property type="match status" value="1"/>
</dbReference>
<dbReference type="InterPro" id="IPR036964">
    <property type="entry name" value="RASGEF_cat_dom_sf"/>
</dbReference>
<dbReference type="SMART" id="SM00229">
    <property type="entry name" value="RasGEFN"/>
    <property type="match status" value="1"/>
</dbReference>
<keyword evidence="6" id="KW-0132">Cell division</keyword>
<dbReference type="OrthoDB" id="28357at2759"/>
<dbReference type="PROSITE" id="PS50009">
    <property type="entry name" value="RASGEF_CAT"/>
    <property type="match status" value="1"/>
</dbReference>
<feature type="region of interest" description="Disordered" evidence="3">
    <location>
        <begin position="1647"/>
        <end position="1685"/>
    </location>
</feature>
<proteinExistence type="predicted"/>
<feature type="region of interest" description="Disordered" evidence="3">
    <location>
        <begin position="1476"/>
        <end position="1495"/>
    </location>
</feature>
<dbReference type="GO" id="GO:0051301">
    <property type="term" value="P:cell division"/>
    <property type="evidence" value="ECO:0007669"/>
    <property type="project" value="UniProtKB-KW"/>
</dbReference>
<dbReference type="Proteomes" id="UP001150538">
    <property type="component" value="Unassembled WGS sequence"/>
</dbReference>
<dbReference type="InterPro" id="IPR000651">
    <property type="entry name" value="Ras-like_Gua-exchang_fac_N"/>
</dbReference>
<evidence type="ECO:0000259" key="4">
    <source>
        <dbReference type="PROSITE" id="PS50009"/>
    </source>
</evidence>
<dbReference type="Pfam" id="PF00618">
    <property type="entry name" value="RasGEF_N"/>
    <property type="match status" value="1"/>
</dbReference>
<dbReference type="CDD" id="cd06224">
    <property type="entry name" value="REM"/>
    <property type="match status" value="1"/>
</dbReference>
<feature type="region of interest" description="Disordered" evidence="3">
    <location>
        <begin position="1"/>
        <end position="75"/>
    </location>
</feature>
<feature type="compositionally biased region" description="Basic and acidic residues" evidence="3">
    <location>
        <begin position="469"/>
        <end position="478"/>
    </location>
</feature>
<sequence>MEVKANHSPLRSHQPLSPRKSERDNVPPWLYSATIDNNFEGEPQESPTSRATSNPSSESMSSFCSAENGGDKTKVTPVSIESTYYIHSAIPSHRTSTKETISTVTGDEERVNSSHSTTNEDSYSRKNIASKLTGKLSQYFSRKPDNGWDSCTDLAQGGFNLPIDNKGHESENETGSAASDSFSFIPTYYRPSQPHIDQSGRPRAYMHADPTTRHGSDRGVTEAKCQSSHTNLDTTNHCHTEKDEGLPVARKARYRPALVINPDEHSFLLDDPRPAHAPATTMKKKKSRSFFKFIYNSSDGEPASPPLRATKSNVHNTWSHDSGVFPSAPTSNSFTMSKSSTETVIVKNKPQGSNNGLDSEVNGSQEDYQCTQSQRDSGMHYSKKSFEERVNSSPSSTETGHNLFNRERRSSTGANAHVGGPGPARRPPSKASTKIKCKPIAHLSLKNDDNEEDEEYEDQDDGSCQSDVQIREGSDHDKHHTQKSPRSAKRSSTTSLLLLSDYMDKGSKHENEGTSPTALPPITTSRSENNLYKRQYHKSCQSGKVRGARAGGSSLPSTPVRKHSRCMSMLLQQGPHGGIRRLESFQISKSRGGEVVSMLSPALVDMLNVKPMDEFTLKVINRFTTHQRRYSTAPNHKLENANSPSNATASTSSGTPLGDAYSEDDPGTPWPSDTDDISNEVAYSYNNTSGANHERKGSTAGLADTESRDDSKYPSSAPPGTQSRRFSFRSSEKISTSHQQAINNCSHEPLPASAPVMPVYSLNGSYELKGSTMQPGPGGLKAASLRVMVHWLASPLGDVDSEYIKTFLASYRFFAHPVDLLRLLIVRYVNCFKNPSNQNTPSSPTTAFKPVVDSQNGTVVQLRVLNILKQWIRFHPHDFKLHSRLTRLLLLFLTFIRSQPGRNSFVSKLLERLKTGQLLSTKDESYSTSNISVVSVSTSNGTISTPCFVSKPTTVDKKPPMVPSKDYHKSSVCNLSIKIPHNGMGSVLHLPQTPQEKSPHQNYDQRNSNASNKSSQFPSPQIKRVQSAGNLSTVTSLSQLHGVDIHKPLPPRPKAKKSSSSYFMSILGRGKRSQDSAHSLTSASRESLRSSNHSVTNLSIMNESEGINLRLDISDNGSARDFSSDVLTLSSAYSEQPQTPVSALGNALKYLSTSQEPSERFSIHNIDPLHIAQQFGLIEQSMFSKISVTEFSLKSRCAGLSQKFPFSDGSKQNMLDDIDSYAGLESSNPIPNLSSFTKWFNYVTYWAILTILTQQSPQMRAAAITRLIHISYHCLALRNYATSLEISAALKNSTITRLKSSWNIVPQVAQDALNRIVTVWHSKPNFQLYRESIKAALQGRLGPDNAAFSSFESLNSSGSLLASRGLSQFSSAIDFGDQHDTNTPPLTPSYITRNPARFSGIPPPGPTASSGLNTKCGDHPGERRTMGSKFSGFWNSASNLSRTGTNTSQKHNSAKSEDLKFIEQARSVRYGVQQGCESLSSGTGTSTPSSGCETHTVSTASCSAISGATNTHHQSRPFPVVPFIGLHMTDLLHTDEANPTYITPAEKTASSEVEDNSGYTNEGSAAPPRPASPGSKNTHAPPLINFHKIRTISTMLKELNLAQITPYTFEADVALQSWITRQVNNVPTLIGKAHQIIREASINDSLVNSSSGEIPTPTSQKFEISRTPSTTANSSENHNNEQKTDQQLEQELFAISRVVEPATAVTHNTLSSSFTMGALSNASSTSLAQPHLAAQYRPKQTSQRIH</sequence>
<feature type="compositionally biased region" description="Polar residues" evidence="3">
    <location>
        <begin position="992"/>
        <end position="1019"/>
    </location>
</feature>
<comment type="caution">
    <text evidence="6">The sequence shown here is derived from an EMBL/GenBank/DDBJ whole genome shotgun (WGS) entry which is preliminary data.</text>
</comment>
<dbReference type="GO" id="GO:0005085">
    <property type="term" value="F:guanyl-nucleotide exchange factor activity"/>
    <property type="evidence" value="ECO:0007669"/>
    <property type="project" value="UniProtKB-KW"/>
</dbReference>
<feature type="compositionally biased region" description="Basic residues" evidence="3">
    <location>
        <begin position="479"/>
        <end position="489"/>
    </location>
</feature>
<dbReference type="PANTHER" id="PTHR23113:SF99">
    <property type="entry name" value="RASGEF DOMAIN-CONTAINING PROTEIN"/>
    <property type="match status" value="1"/>
</dbReference>
<protein>
    <submittedName>
        <fullName evidence="6">Cell division cycle- protein</fullName>
    </submittedName>
</protein>
<feature type="region of interest" description="Disordered" evidence="3">
    <location>
        <begin position="185"/>
        <end position="244"/>
    </location>
</feature>
<evidence type="ECO:0000259" key="5">
    <source>
        <dbReference type="PROSITE" id="PS50212"/>
    </source>
</evidence>
<dbReference type="GO" id="GO:0007265">
    <property type="term" value="P:Ras protein signal transduction"/>
    <property type="evidence" value="ECO:0007669"/>
    <property type="project" value="TreeGrafter"/>
</dbReference>
<name>A0A9W8DNI4_9FUNG</name>
<reference evidence="6" key="1">
    <citation type="submission" date="2022-07" db="EMBL/GenBank/DDBJ databases">
        <title>Phylogenomic reconstructions and comparative analyses of Kickxellomycotina fungi.</title>
        <authorList>
            <person name="Reynolds N.K."/>
            <person name="Stajich J.E."/>
            <person name="Barry K."/>
            <person name="Grigoriev I.V."/>
            <person name="Crous P."/>
            <person name="Smith M.E."/>
        </authorList>
    </citation>
    <scope>NUCLEOTIDE SEQUENCE</scope>
    <source>
        <strain evidence="6">NBRC 100468</strain>
    </source>
</reference>
<dbReference type="InterPro" id="IPR001895">
    <property type="entry name" value="RASGEF_cat_dom"/>
</dbReference>
<feature type="compositionally biased region" description="Polar residues" evidence="3">
    <location>
        <begin position="224"/>
        <end position="235"/>
    </location>
</feature>
<dbReference type="Gene3D" id="1.20.870.10">
    <property type="entry name" value="Son of sevenless (SoS) protein Chain: S domain 1"/>
    <property type="match status" value="1"/>
</dbReference>
<evidence type="ECO:0000256" key="3">
    <source>
        <dbReference type="SAM" id="MobiDB-lite"/>
    </source>
</evidence>
<feature type="compositionally biased region" description="Polar residues" evidence="3">
    <location>
        <begin position="1647"/>
        <end position="1677"/>
    </location>
</feature>
<feature type="region of interest" description="Disordered" evidence="3">
    <location>
        <begin position="630"/>
        <end position="733"/>
    </location>
</feature>
<feature type="compositionally biased region" description="Low complexity" evidence="3">
    <location>
        <begin position="1476"/>
        <end position="1494"/>
    </location>
</feature>
<feature type="compositionally biased region" description="Basic and acidic residues" evidence="3">
    <location>
        <begin position="210"/>
        <end position="221"/>
    </location>
</feature>
<feature type="compositionally biased region" description="Low complexity" evidence="3">
    <location>
        <begin position="53"/>
        <end position="65"/>
    </location>
</feature>
<dbReference type="SMART" id="SM00147">
    <property type="entry name" value="RasGEF"/>
    <property type="match status" value="1"/>
</dbReference>
<feature type="compositionally biased region" description="Low complexity" evidence="3">
    <location>
        <begin position="491"/>
        <end position="500"/>
    </location>
</feature>
<dbReference type="Gene3D" id="1.10.840.10">
    <property type="entry name" value="Ras guanine-nucleotide exchange factors catalytic domain"/>
    <property type="match status" value="2"/>
</dbReference>
<feature type="region of interest" description="Disordered" evidence="3">
    <location>
        <begin position="539"/>
        <end position="561"/>
    </location>
</feature>
<feature type="compositionally biased region" description="Acidic residues" evidence="3">
    <location>
        <begin position="449"/>
        <end position="461"/>
    </location>
</feature>
<feature type="region of interest" description="Disordered" evidence="3">
    <location>
        <begin position="1544"/>
        <end position="1582"/>
    </location>
</feature>
<feature type="compositionally biased region" description="Polar residues" evidence="3">
    <location>
        <begin position="113"/>
        <end position="123"/>
    </location>
</feature>
<feature type="compositionally biased region" description="Polar residues" evidence="3">
    <location>
        <begin position="513"/>
        <end position="525"/>
    </location>
</feature>
<evidence type="ECO:0000313" key="7">
    <source>
        <dbReference type="Proteomes" id="UP001150538"/>
    </source>
</evidence>
<evidence type="ECO:0000256" key="1">
    <source>
        <dbReference type="ARBA" id="ARBA00022658"/>
    </source>
</evidence>
<keyword evidence="6" id="KW-0131">Cell cycle</keyword>
<dbReference type="InterPro" id="IPR023578">
    <property type="entry name" value="Ras_GEF_dom_sf"/>
</dbReference>
<feature type="compositionally biased region" description="Polar residues" evidence="3">
    <location>
        <begin position="350"/>
        <end position="376"/>
    </location>
</feature>
<feature type="region of interest" description="Disordered" evidence="3">
    <location>
        <begin position="984"/>
        <end position="1030"/>
    </location>
</feature>
<dbReference type="PANTHER" id="PTHR23113">
    <property type="entry name" value="GUANINE NUCLEOTIDE EXCHANGE FACTOR"/>
    <property type="match status" value="1"/>
</dbReference>
<evidence type="ECO:0000313" key="6">
    <source>
        <dbReference type="EMBL" id="KAJ1916077.1"/>
    </source>
</evidence>
<dbReference type="GO" id="GO:0005886">
    <property type="term" value="C:plasma membrane"/>
    <property type="evidence" value="ECO:0007669"/>
    <property type="project" value="TreeGrafter"/>
</dbReference>
<dbReference type="PROSITE" id="PS50212">
    <property type="entry name" value="RASGEF_NTER"/>
    <property type="match status" value="1"/>
</dbReference>
<gene>
    <name evidence="6" type="primary">CDC25</name>
    <name evidence="6" type="ORF">H4219_003978</name>
</gene>
<feature type="domain" description="N-terminal Ras-GEF" evidence="5">
    <location>
        <begin position="776"/>
        <end position="917"/>
    </location>
</feature>
<feature type="region of interest" description="Disordered" evidence="3">
    <location>
        <begin position="91"/>
        <end position="123"/>
    </location>
</feature>
<dbReference type="Pfam" id="PF00617">
    <property type="entry name" value="RasGEF"/>
    <property type="match status" value="1"/>
</dbReference>